<keyword evidence="3" id="KW-1003">Cell membrane</keyword>
<feature type="transmembrane region" description="Helical" evidence="7">
    <location>
        <begin position="237"/>
        <end position="255"/>
    </location>
</feature>
<dbReference type="InterPro" id="IPR020846">
    <property type="entry name" value="MFS_dom"/>
</dbReference>
<feature type="transmembrane region" description="Helical" evidence="7">
    <location>
        <begin position="75"/>
        <end position="94"/>
    </location>
</feature>
<comment type="subcellular location">
    <subcellularLocation>
        <location evidence="1">Cell membrane</location>
        <topology evidence="1">Multi-pass membrane protein</topology>
    </subcellularLocation>
</comment>
<proteinExistence type="predicted"/>
<name>A0A5R8XXN7_9BACT</name>
<dbReference type="InterPro" id="IPR005829">
    <property type="entry name" value="Sugar_transporter_CS"/>
</dbReference>
<protein>
    <submittedName>
        <fullName evidence="9">MFS transporter</fullName>
    </submittedName>
</protein>
<dbReference type="PANTHER" id="PTHR23521">
    <property type="entry name" value="TRANSPORTER MFS SUPERFAMILY"/>
    <property type="match status" value="1"/>
</dbReference>
<evidence type="ECO:0000259" key="8">
    <source>
        <dbReference type="PROSITE" id="PS50850"/>
    </source>
</evidence>
<dbReference type="InterPro" id="IPR011701">
    <property type="entry name" value="MFS"/>
</dbReference>
<dbReference type="Gene3D" id="1.20.1250.20">
    <property type="entry name" value="MFS general substrate transporter like domains"/>
    <property type="match status" value="2"/>
</dbReference>
<keyword evidence="10" id="KW-1185">Reference proteome</keyword>
<dbReference type="SUPFAM" id="SSF103473">
    <property type="entry name" value="MFS general substrate transporter"/>
    <property type="match status" value="1"/>
</dbReference>
<evidence type="ECO:0000313" key="9">
    <source>
        <dbReference type="EMBL" id="TLP35741.1"/>
    </source>
</evidence>
<dbReference type="CDD" id="cd17477">
    <property type="entry name" value="MFS_YcaD_like"/>
    <property type="match status" value="1"/>
</dbReference>
<comment type="caution">
    <text evidence="9">The sequence shown here is derived from an EMBL/GenBank/DDBJ whole genome shotgun (WGS) entry which is preliminary data.</text>
</comment>
<keyword evidence="5 7" id="KW-1133">Transmembrane helix</keyword>
<feature type="transmembrane region" description="Helical" evidence="7">
    <location>
        <begin position="201"/>
        <end position="225"/>
    </location>
</feature>
<dbReference type="GO" id="GO:0022857">
    <property type="term" value="F:transmembrane transporter activity"/>
    <property type="evidence" value="ECO:0007669"/>
    <property type="project" value="InterPro"/>
</dbReference>
<dbReference type="Pfam" id="PF07690">
    <property type="entry name" value="MFS_1"/>
    <property type="match status" value="1"/>
</dbReference>
<sequence>MSLKKIIFPISSMFFAIAFLAIGYGMILTFIGVYLKEMGISSSIIGLINGSFFLGAVLSSIFSQKIISTVGHIRSFAAFTSLMVITFLIHSLFFDVTLWIVLRIISGFSFYALLIIIESWLNEKSNEEDRSKILAIYTIIFYLSTAIGQLFLNIDEDFKQSIFTIGSVLVLVSVIFISLTKIKEPILKPFERYSFPKIYSVVPLATVGSFISGYFVGGFFAMLPVYILLKSDSVETVSFFMIIGLIGGLISQWPIGLLSDKYGRRKLISITAFITAITSILFILFSQTNEYLNILGFLLGLTIFAMYPLSVARANDVVDENKDVIEISRTLLFTYGIGSFVAPLLIGFGISYFNPNFLFISYTILGLFLSFYALTKDKIPHEELSVFVNMPVASGAELPEMDPRQDESFDN</sequence>
<evidence type="ECO:0000256" key="7">
    <source>
        <dbReference type="SAM" id="Phobius"/>
    </source>
</evidence>
<feature type="transmembrane region" description="Helical" evidence="7">
    <location>
        <begin position="12"/>
        <end position="34"/>
    </location>
</feature>
<feature type="domain" description="Major facilitator superfamily (MFS) profile" evidence="8">
    <location>
        <begin position="9"/>
        <end position="378"/>
    </location>
</feature>
<evidence type="ECO:0000313" key="10">
    <source>
        <dbReference type="Proteomes" id="UP000308901"/>
    </source>
</evidence>
<accession>A0A5R8XXN7</accession>
<evidence type="ECO:0000256" key="1">
    <source>
        <dbReference type="ARBA" id="ARBA00004651"/>
    </source>
</evidence>
<evidence type="ECO:0000256" key="3">
    <source>
        <dbReference type="ARBA" id="ARBA00022475"/>
    </source>
</evidence>
<feature type="transmembrane region" description="Helical" evidence="7">
    <location>
        <begin position="356"/>
        <end position="374"/>
    </location>
</feature>
<dbReference type="InterPro" id="IPR047200">
    <property type="entry name" value="MFS_YcaD-like"/>
</dbReference>
<gene>
    <name evidence="9" type="ORF">FDK22_13875</name>
</gene>
<feature type="transmembrane region" description="Helical" evidence="7">
    <location>
        <begin position="330"/>
        <end position="350"/>
    </location>
</feature>
<dbReference type="InterPro" id="IPR024989">
    <property type="entry name" value="MFS_assoc_dom"/>
</dbReference>
<dbReference type="GO" id="GO:0005886">
    <property type="term" value="C:plasma membrane"/>
    <property type="evidence" value="ECO:0007669"/>
    <property type="project" value="UniProtKB-SubCell"/>
</dbReference>
<feature type="transmembrane region" description="Helical" evidence="7">
    <location>
        <begin position="133"/>
        <end position="154"/>
    </location>
</feature>
<evidence type="ECO:0000256" key="4">
    <source>
        <dbReference type="ARBA" id="ARBA00022692"/>
    </source>
</evidence>
<feature type="transmembrane region" description="Helical" evidence="7">
    <location>
        <begin position="100"/>
        <end position="121"/>
    </location>
</feature>
<dbReference type="Proteomes" id="UP000308901">
    <property type="component" value="Unassembled WGS sequence"/>
</dbReference>
<dbReference type="EMBL" id="VANU01000007">
    <property type="protein sequence ID" value="TLP35741.1"/>
    <property type="molecule type" value="Genomic_DNA"/>
</dbReference>
<dbReference type="Pfam" id="PF12832">
    <property type="entry name" value="MFS_1_like"/>
    <property type="match status" value="1"/>
</dbReference>
<dbReference type="PROSITE" id="PS50850">
    <property type="entry name" value="MFS"/>
    <property type="match status" value="1"/>
</dbReference>
<feature type="transmembrane region" description="Helical" evidence="7">
    <location>
        <begin position="40"/>
        <end position="63"/>
    </location>
</feature>
<dbReference type="OrthoDB" id="9797524at2"/>
<dbReference type="PANTHER" id="PTHR23521:SF2">
    <property type="entry name" value="TRANSPORTER MFS SUPERFAMILY"/>
    <property type="match status" value="1"/>
</dbReference>
<keyword evidence="6 7" id="KW-0472">Membrane</keyword>
<dbReference type="InterPro" id="IPR036259">
    <property type="entry name" value="MFS_trans_sf"/>
</dbReference>
<evidence type="ECO:0000256" key="5">
    <source>
        <dbReference type="ARBA" id="ARBA00022989"/>
    </source>
</evidence>
<dbReference type="AlphaFoldDB" id="A0A5R8XXN7"/>
<feature type="transmembrane region" description="Helical" evidence="7">
    <location>
        <begin position="291"/>
        <end position="309"/>
    </location>
</feature>
<dbReference type="PROSITE" id="PS00216">
    <property type="entry name" value="SUGAR_TRANSPORT_1"/>
    <property type="match status" value="1"/>
</dbReference>
<evidence type="ECO:0000256" key="2">
    <source>
        <dbReference type="ARBA" id="ARBA00022448"/>
    </source>
</evidence>
<keyword evidence="2" id="KW-0813">Transport</keyword>
<feature type="transmembrane region" description="Helical" evidence="7">
    <location>
        <begin position="267"/>
        <end position="285"/>
    </location>
</feature>
<keyword evidence="4 7" id="KW-0812">Transmembrane</keyword>
<feature type="transmembrane region" description="Helical" evidence="7">
    <location>
        <begin position="160"/>
        <end position="180"/>
    </location>
</feature>
<organism evidence="9 10">
    <name type="scientific">Arcobacter arenosus</name>
    <dbReference type="NCBI Taxonomy" id="2576037"/>
    <lineage>
        <taxon>Bacteria</taxon>
        <taxon>Pseudomonadati</taxon>
        <taxon>Campylobacterota</taxon>
        <taxon>Epsilonproteobacteria</taxon>
        <taxon>Campylobacterales</taxon>
        <taxon>Arcobacteraceae</taxon>
        <taxon>Arcobacter</taxon>
    </lineage>
</organism>
<evidence type="ECO:0000256" key="6">
    <source>
        <dbReference type="ARBA" id="ARBA00023136"/>
    </source>
</evidence>
<dbReference type="RefSeq" id="WP_138153587.1">
    <property type="nucleotide sequence ID" value="NZ_CBDDKQ010000004.1"/>
</dbReference>
<reference evidence="9 10" key="1">
    <citation type="submission" date="2019-05" db="EMBL/GenBank/DDBJ databases">
        <title>Arcobacter sp. nov., isolated from sea sediment.</title>
        <authorList>
            <person name="Kim W."/>
        </authorList>
    </citation>
    <scope>NUCLEOTIDE SEQUENCE [LARGE SCALE GENOMIC DNA]</scope>
    <source>
        <strain evidence="9 10">CAU 1517</strain>
    </source>
</reference>